<sequence length="78" mass="8728">MASSFRVPTLAFGSLRMKTKPHGHITERCVGSVYFPGHYVDTRSLLPLCESRNDQANNSIRAWDAAMCWTAVIYHGSL</sequence>
<keyword evidence="2" id="KW-1185">Reference proteome</keyword>
<dbReference type="Proteomes" id="UP001345963">
    <property type="component" value="Unassembled WGS sequence"/>
</dbReference>
<evidence type="ECO:0000313" key="2">
    <source>
        <dbReference type="Proteomes" id="UP001345963"/>
    </source>
</evidence>
<protein>
    <submittedName>
        <fullName evidence="1">Uncharacterized protein</fullName>
    </submittedName>
</protein>
<comment type="caution">
    <text evidence="1">The sequence shown here is derived from an EMBL/GenBank/DDBJ whole genome shotgun (WGS) entry which is preliminary data.</text>
</comment>
<accession>A0ABU7B6M2</accession>
<name>A0ABU7B6M2_9TELE</name>
<evidence type="ECO:0000313" key="1">
    <source>
        <dbReference type="EMBL" id="MED6246086.1"/>
    </source>
</evidence>
<organism evidence="1 2">
    <name type="scientific">Ataeniobius toweri</name>
    <dbReference type="NCBI Taxonomy" id="208326"/>
    <lineage>
        <taxon>Eukaryota</taxon>
        <taxon>Metazoa</taxon>
        <taxon>Chordata</taxon>
        <taxon>Craniata</taxon>
        <taxon>Vertebrata</taxon>
        <taxon>Euteleostomi</taxon>
        <taxon>Actinopterygii</taxon>
        <taxon>Neopterygii</taxon>
        <taxon>Teleostei</taxon>
        <taxon>Neoteleostei</taxon>
        <taxon>Acanthomorphata</taxon>
        <taxon>Ovalentaria</taxon>
        <taxon>Atherinomorphae</taxon>
        <taxon>Cyprinodontiformes</taxon>
        <taxon>Goodeidae</taxon>
        <taxon>Ataeniobius</taxon>
    </lineage>
</organism>
<gene>
    <name evidence="1" type="ORF">ATANTOWER_012616</name>
</gene>
<dbReference type="EMBL" id="JAHUTI010042018">
    <property type="protein sequence ID" value="MED6246086.1"/>
    <property type="molecule type" value="Genomic_DNA"/>
</dbReference>
<reference evidence="1 2" key="1">
    <citation type="submission" date="2021-07" db="EMBL/GenBank/DDBJ databases">
        <authorList>
            <person name="Palmer J.M."/>
        </authorList>
    </citation>
    <scope>NUCLEOTIDE SEQUENCE [LARGE SCALE GENOMIC DNA]</scope>
    <source>
        <strain evidence="1 2">AT_MEX2019</strain>
        <tissue evidence="1">Muscle</tissue>
    </source>
</reference>
<proteinExistence type="predicted"/>